<dbReference type="Pfam" id="PF00697">
    <property type="entry name" value="PRAI"/>
    <property type="match status" value="1"/>
</dbReference>
<evidence type="ECO:0000313" key="11">
    <source>
        <dbReference type="EMBL" id="AYJ87593.1"/>
    </source>
</evidence>
<dbReference type="AlphaFoldDB" id="A0A494TKN1"/>
<keyword evidence="7 9" id="KW-0057">Aromatic amino acid biosynthesis</keyword>
<dbReference type="PANTHER" id="PTHR42894:SF1">
    <property type="entry name" value="N-(5'-PHOSPHORIBOSYL)ANTHRANILATE ISOMERASE"/>
    <property type="match status" value="1"/>
</dbReference>
<dbReference type="InterPro" id="IPR001240">
    <property type="entry name" value="PRAI_dom"/>
</dbReference>
<dbReference type="NCBIfam" id="NF002295">
    <property type="entry name" value="PRK01222.1-1"/>
    <property type="match status" value="1"/>
</dbReference>
<dbReference type="CDD" id="cd00405">
    <property type="entry name" value="PRAI"/>
    <property type="match status" value="1"/>
</dbReference>
<evidence type="ECO:0000259" key="10">
    <source>
        <dbReference type="Pfam" id="PF00697"/>
    </source>
</evidence>
<comment type="catalytic activity">
    <reaction evidence="1 9">
        <text>N-(5-phospho-beta-D-ribosyl)anthranilate = 1-(2-carboxyphenylamino)-1-deoxy-D-ribulose 5-phosphate</text>
        <dbReference type="Rhea" id="RHEA:21540"/>
        <dbReference type="ChEBI" id="CHEBI:18277"/>
        <dbReference type="ChEBI" id="CHEBI:58613"/>
        <dbReference type="EC" id="5.3.1.24"/>
    </reaction>
</comment>
<reference evidence="11 12" key="1">
    <citation type="submission" date="2018-09" db="EMBL/GenBank/DDBJ databases">
        <title>Sphingomonas peninsula sp. nov., isolated from fildes peninsula, Antarctic soil.</title>
        <authorList>
            <person name="Yingchao G."/>
        </authorList>
    </citation>
    <scope>NUCLEOTIDE SEQUENCE [LARGE SCALE GENOMIC DNA]</scope>
    <source>
        <strain evidence="11 12">YZ-8</strain>
    </source>
</reference>
<sequence length="210" mass="22300">MSVQTKICGLSTPRTLDAAIAGGASHVGFVFYPSSPRNVTFERVAELAASVPAHVKRVGVFVDPCNLLVEQAVAAGHLDVLQLHNTTPARAAAIATKGLEIWGVVAVRTRADLDQARRWRDVAARILYDAKTPENTLPGGMGLRFDWTLLEGFSHDMPWALSGGLDVENVAESVRVTGAPLVDISSGVESAPGVKDMDKIAAFLKATSNL</sequence>
<comment type="similarity">
    <text evidence="9">Belongs to the TrpF family.</text>
</comment>
<dbReference type="InterPro" id="IPR013785">
    <property type="entry name" value="Aldolase_TIM"/>
</dbReference>
<dbReference type="KEGG" id="spha:D3Y57_18795"/>
<evidence type="ECO:0000313" key="12">
    <source>
        <dbReference type="Proteomes" id="UP000276254"/>
    </source>
</evidence>
<gene>
    <name evidence="9" type="primary">trpF</name>
    <name evidence="11" type="ORF">D3Y57_18795</name>
</gene>
<dbReference type="EC" id="5.3.1.24" evidence="3 9"/>
<evidence type="ECO:0000256" key="2">
    <source>
        <dbReference type="ARBA" id="ARBA00004664"/>
    </source>
</evidence>
<dbReference type="RefSeq" id="WP_121155115.1">
    <property type="nucleotide sequence ID" value="NZ_CP032829.1"/>
</dbReference>
<dbReference type="Proteomes" id="UP000276254">
    <property type="component" value="Chromosome"/>
</dbReference>
<dbReference type="InterPro" id="IPR011060">
    <property type="entry name" value="RibuloseP-bd_barrel"/>
</dbReference>
<comment type="pathway">
    <text evidence="2 9">Amino-acid biosynthesis; L-tryptophan biosynthesis; L-tryptophan from chorismate: step 3/5.</text>
</comment>
<evidence type="ECO:0000256" key="8">
    <source>
        <dbReference type="ARBA" id="ARBA00023235"/>
    </source>
</evidence>
<evidence type="ECO:0000256" key="5">
    <source>
        <dbReference type="ARBA" id="ARBA00022605"/>
    </source>
</evidence>
<dbReference type="SUPFAM" id="SSF51366">
    <property type="entry name" value="Ribulose-phoshate binding barrel"/>
    <property type="match status" value="1"/>
</dbReference>
<dbReference type="EMBL" id="CP032829">
    <property type="protein sequence ID" value="AYJ87593.1"/>
    <property type="molecule type" value="Genomic_DNA"/>
</dbReference>
<dbReference type="GO" id="GO:0004640">
    <property type="term" value="F:phosphoribosylanthranilate isomerase activity"/>
    <property type="evidence" value="ECO:0007669"/>
    <property type="project" value="UniProtKB-UniRule"/>
</dbReference>
<name>A0A494TKN1_SPHPE</name>
<keyword evidence="12" id="KW-1185">Reference proteome</keyword>
<proteinExistence type="inferred from homology"/>
<keyword evidence="5 9" id="KW-0028">Amino-acid biosynthesis</keyword>
<evidence type="ECO:0000256" key="7">
    <source>
        <dbReference type="ARBA" id="ARBA00023141"/>
    </source>
</evidence>
<organism evidence="11 12">
    <name type="scientific">Sphingomonas paeninsulae</name>
    <dbReference type="NCBI Taxonomy" id="2319844"/>
    <lineage>
        <taxon>Bacteria</taxon>
        <taxon>Pseudomonadati</taxon>
        <taxon>Pseudomonadota</taxon>
        <taxon>Alphaproteobacteria</taxon>
        <taxon>Sphingomonadales</taxon>
        <taxon>Sphingomonadaceae</taxon>
        <taxon>Sphingomonas</taxon>
    </lineage>
</organism>
<keyword evidence="8 9" id="KW-0413">Isomerase</keyword>
<dbReference type="Gene3D" id="3.20.20.70">
    <property type="entry name" value="Aldolase class I"/>
    <property type="match status" value="1"/>
</dbReference>
<dbReference type="UniPathway" id="UPA00035">
    <property type="reaction ID" value="UER00042"/>
</dbReference>
<feature type="domain" description="N-(5'phosphoribosyl) anthranilate isomerase (PRAI)" evidence="10">
    <location>
        <begin position="6"/>
        <end position="205"/>
    </location>
</feature>
<evidence type="ECO:0000256" key="9">
    <source>
        <dbReference type="HAMAP-Rule" id="MF_00135"/>
    </source>
</evidence>
<accession>A0A494TKN1</accession>
<dbReference type="InterPro" id="IPR044643">
    <property type="entry name" value="TrpF_fam"/>
</dbReference>
<dbReference type="PANTHER" id="PTHR42894">
    <property type="entry name" value="N-(5'-PHOSPHORIBOSYL)ANTHRANILATE ISOMERASE"/>
    <property type="match status" value="1"/>
</dbReference>
<keyword evidence="6 9" id="KW-0822">Tryptophan biosynthesis</keyword>
<evidence type="ECO:0000256" key="3">
    <source>
        <dbReference type="ARBA" id="ARBA00012572"/>
    </source>
</evidence>
<dbReference type="GO" id="GO:0000162">
    <property type="term" value="P:L-tryptophan biosynthetic process"/>
    <property type="evidence" value="ECO:0007669"/>
    <property type="project" value="UniProtKB-UniRule"/>
</dbReference>
<dbReference type="OrthoDB" id="9796196at2"/>
<evidence type="ECO:0000256" key="6">
    <source>
        <dbReference type="ARBA" id="ARBA00022822"/>
    </source>
</evidence>
<dbReference type="HAMAP" id="MF_00135">
    <property type="entry name" value="PRAI"/>
    <property type="match status" value="1"/>
</dbReference>
<evidence type="ECO:0000256" key="4">
    <source>
        <dbReference type="ARBA" id="ARBA00022272"/>
    </source>
</evidence>
<evidence type="ECO:0000256" key="1">
    <source>
        <dbReference type="ARBA" id="ARBA00001164"/>
    </source>
</evidence>
<protein>
    <recommendedName>
        <fullName evidence="4 9">N-(5'-phosphoribosyl)anthranilate isomerase</fullName>
        <shortName evidence="9">PRAI</shortName>
        <ecNumber evidence="3 9">5.3.1.24</ecNumber>
    </recommendedName>
</protein>